<dbReference type="Proteomes" id="UP000018141">
    <property type="component" value="Unassembled WGS sequence"/>
</dbReference>
<comment type="caution">
    <text evidence="1">The sequence shown here is derived from an EMBL/GenBank/DDBJ whole genome shotgun (WGS) entry which is preliminary data.</text>
</comment>
<name>R7B4B2_9FIRM</name>
<gene>
    <name evidence="1" type="ORF">BN656_02197</name>
</gene>
<sequence length="79" mass="9007">MSAIRDLFGIGTKVFTFLFELLPNDPFIQYISSACDAYSEYTGYLNYFVPVQRLAEITSVWISAISVYYAYRVAKNAVN</sequence>
<evidence type="ECO:0000313" key="2">
    <source>
        <dbReference type="Proteomes" id="UP000018141"/>
    </source>
</evidence>
<proteinExistence type="predicted"/>
<reference evidence="1" key="1">
    <citation type="submission" date="2012-11" db="EMBL/GenBank/DDBJ databases">
        <title>Dependencies among metagenomic species, viruses, plasmids and units of genetic variation.</title>
        <authorList>
            <person name="Nielsen H.B."/>
            <person name="Almeida M."/>
            <person name="Juncker A.S."/>
            <person name="Rasmussen S."/>
            <person name="Li J."/>
            <person name="Sunagawa S."/>
            <person name="Plichta D."/>
            <person name="Gautier L."/>
            <person name="Le Chatelier E."/>
            <person name="Peletier E."/>
            <person name="Bonde I."/>
            <person name="Nielsen T."/>
            <person name="Manichanh C."/>
            <person name="Arumugam M."/>
            <person name="Batto J."/>
            <person name="Santos M.B.Q.D."/>
            <person name="Blom N."/>
            <person name="Borruel N."/>
            <person name="Burgdorf K.S."/>
            <person name="Boumezbeur F."/>
            <person name="Casellas F."/>
            <person name="Dore J."/>
            <person name="Guarner F."/>
            <person name="Hansen T."/>
            <person name="Hildebrand F."/>
            <person name="Kaas R.S."/>
            <person name="Kennedy S."/>
            <person name="Kristiansen K."/>
            <person name="Kultima J.R."/>
            <person name="Leonard P."/>
            <person name="Levenez F."/>
            <person name="Lund O."/>
            <person name="Moumen B."/>
            <person name="Le Paslier D."/>
            <person name="Pons N."/>
            <person name="Pedersen O."/>
            <person name="Prifti E."/>
            <person name="Qin J."/>
            <person name="Raes J."/>
            <person name="Tap J."/>
            <person name="Tims S."/>
            <person name="Ussery D.W."/>
            <person name="Yamada T."/>
            <person name="MetaHit consortium"/>
            <person name="Renault P."/>
            <person name="Sicheritz-Ponten T."/>
            <person name="Bork P."/>
            <person name="Wang J."/>
            <person name="Brunak S."/>
            <person name="Ehrlich S.D."/>
        </authorList>
    </citation>
    <scope>NUCLEOTIDE SEQUENCE [LARGE SCALE GENOMIC DNA]</scope>
</reference>
<dbReference type="AlphaFoldDB" id="R7B4B2"/>
<organism evidence="1 2">
    <name type="scientific">Bacteroides pectinophilus CAG:437</name>
    <dbReference type="NCBI Taxonomy" id="1263051"/>
    <lineage>
        <taxon>Bacteria</taxon>
        <taxon>Bacillati</taxon>
        <taxon>Bacillota</taxon>
        <taxon>Clostridia</taxon>
        <taxon>Eubacteriales</taxon>
    </lineage>
</organism>
<dbReference type="EMBL" id="CBHH010000059">
    <property type="protein sequence ID" value="CDD58722.1"/>
    <property type="molecule type" value="Genomic_DNA"/>
</dbReference>
<accession>R7B4B2</accession>
<evidence type="ECO:0000313" key="1">
    <source>
        <dbReference type="EMBL" id="CDD58722.1"/>
    </source>
</evidence>
<protein>
    <submittedName>
        <fullName evidence="1">Uncharacterized protein</fullName>
    </submittedName>
</protein>